<keyword evidence="3" id="KW-1185">Reference proteome</keyword>
<protein>
    <submittedName>
        <fullName evidence="2">Uncharacterized protein</fullName>
    </submittedName>
</protein>
<proteinExistence type="predicted"/>
<gene>
    <name evidence="2" type="ORF">ACFFIP_07410</name>
</gene>
<accession>A0ABV6FSC0</accession>
<reference evidence="2 3" key="1">
    <citation type="submission" date="2024-09" db="EMBL/GenBank/DDBJ databases">
        <authorList>
            <person name="Sun Q."/>
            <person name="Mori K."/>
        </authorList>
    </citation>
    <scope>NUCLEOTIDE SEQUENCE [LARGE SCALE GENOMIC DNA]</scope>
    <source>
        <strain evidence="2 3">CCM 7650</strain>
    </source>
</reference>
<evidence type="ECO:0000313" key="3">
    <source>
        <dbReference type="Proteomes" id="UP001589797"/>
    </source>
</evidence>
<organism evidence="2 3">
    <name type="scientific">Fontibacter flavus</name>
    <dbReference type="NCBI Taxonomy" id="654838"/>
    <lineage>
        <taxon>Bacteria</taxon>
        <taxon>Pseudomonadati</taxon>
        <taxon>Bacteroidota</taxon>
        <taxon>Cytophagia</taxon>
        <taxon>Cytophagales</taxon>
        <taxon>Cyclobacteriaceae</taxon>
        <taxon>Fontibacter</taxon>
    </lineage>
</organism>
<evidence type="ECO:0000256" key="1">
    <source>
        <dbReference type="SAM" id="MobiDB-lite"/>
    </source>
</evidence>
<comment type="caution">
    <text evidence="2">The sequence shown here is derived from an EMBL/GenBank/DDBJ whole genome shotgun (WGS) entry which is preliminary data.</text>
</comment>
<dbReference type="EMBL" id="JBHLWI010000016">
    <property type="protein sequence ID" value="MFC0262509.1"/>
    <property type="molecule type" value="Genomic_DNA"/>
</dbReference>
<feature type="region of interest" description="Disordered" evidence="1">
    <location>
        <begin position="107"/>
        <end position="131"/>
    </location>
</feature>
<evidence type="ECO:0000313" key="2">
    <source>
        <dbReference type="EMBL" id="MFC0262509.1"/>
    </source>
</evidence>
<name>A0ABV6FSC0_9BACT</name>
<dbReference type="Proteomes" id="UP001589797">
    <property type="component" value="Unassembled WGS sequence"/>
</dbReference>
<sequence length="131" mass="15010">MKPEEFRKFIEAYNKHGKKSKKARGQNGKDIEDQTDWVWFDRKTLQELIDMTDAEKGGIKMYFGQYDKDTLSMIPEGRAKREEYIGRISLVLAPCNKTETDFEDVSLMKSSSDDDSNLKNGGYLCPPGCNP</sequence>
<dbReference type="RefSeq" id="WP_382386957.1">
    <property type="nucleotide sequence ID" value="NZ_JBHLWI010000016.1"/>
</dbReference>